<dbReference type="Pfam" id="PF17938">
    <property type="entry name" value="TetR_C_29"/>
    <property type="match status" value="1"/>
</dbReference>
<dbReference type="SUPFAM" id="SSF46689">
    <property type="entry name" value="Homeodomain-like"/>
    <property type="match status" value="1"/>
</dbReference>
<accession>M4VB79</accession>
<evidence type="ECO:0000256" key="2">
    <source>
        <dbReference type="PROSITE-ProRule" id="PRU00335"/>
    </source>
</evidence>
<name>M4VB79_9BACT</name>
<dbReference type="InterPro" id="IPR041474">
    <property type="entry name" value="NicS_C"/>
</dbReference>
<sequence length="212" mass="24325">MSSAPDVKQDSKHCILKAATALFAKLGLDKCSTRAIAEKSKANISLISYYFGGKEGLYKEVMRSYALEVRKSAAKISEESQQREMTKEGFIEDIQKIVDHIIANRLENPEISQIFSREKLSGLPYAREVYEEIFYPLIRSFYELIYEGQQKGFVRSDVNPSLLFVAISETIWGFYELMDCGTKMRDDCEVFIKDPEQLRNQIMNLFLTGVLK</sequence>
<dbReference type="InterPro" id="IPR001647">
    <property type="entry name" value="HTH_TetR"/>
</dbReference>
<dbReference type="AlphaFoldDB" id="M4VB79"/>
<keyword evidence="5" id="KW-1185">Reference proteome</keyword>
<evidence type="ECO:0000313" key="5">
    <source>
        <dbReference type="Proteomes" id="UP000012040"/>
    </source>
</evidence>
<organism evidence="4 5">
    <name type="scientific">Pseudobdellovibrio exovorus JSS</name>
    <dbReference type="NCBI Taxonomy" id="1184267"/>
    <lineage>
        <taxon>Bacteria</taxon>
        <taxon>Pseudomonadati</taxon>
        <taxon>Bdellovibrionota</taxon>
        <taxon>Bdellovibrionia</taxon>
        <taxon>Bdellovibrionales</taxon>
        <taxon>Pseudobdellovibrionaceae</taxon>
        <taxon>Pseudobdellovibrio</taxon>
    </lineage>
</organism>
<dbReference type="OrthoDB" id="9790413at2"/>
<dbReference type="PANTHER" id="PTHR30328:SF54">
    <property type="entry name" value="HTH-TYPE TRANSCRIPTIONAL REPRESSOR SCO4008"/>
    <property type="match status" value="1"/>
</dbReference>
<feature type="domain" description="HTH tetR-type" evidence="3">
    <location>
        <begin position="9"/>
        <end position="69"/>
    </location>
</feature>
<dbReference type="EMBL" id="CP003537">
    <property type="protein sequence ID" value="AGH95281.1"/>
    <property type="molecule type" value="Genomic_DNA"/>
</dbReference>
<dbReference type="SUPFAM" id="SSF48498">
    <property type="entry name" value="Tetracyclin repressor-like, C-terminal domain"/>
    <property type="match status" value="1"/>
</dbReference>
<proteinExistence type="predicted"/>
<dbReference type="PROSITE" id="PS50977">
    <property type="entry name" value="HTH_TETR_2"/>
    <property type="match status" value="1"/>
</dbReference>
<dbReference type="GO" id="GO:0003677">
    <property type="term" value="F:DNA binding"/>
    <property type="evidence" value="ECO:0007669"/>
    <property type="project" value="UniProtKB-UniRule"/>
</dbReference>
<dbReference type="STRING" id="1184267.A11Q_1065"/>
<dbReference type="InterPro" id="IPR009057">
    <property type="entry name" value="Homeodomain-like_sf"/>
</dbReference>
<feature type="DNA-binding region" description="H-T-H motif" evidence="2">
    <location>
        <begin position="32"/>
        <end position="51"/>
    </location>
</feature>
<dbReference type="HOGENOM" id="CLU_1293081_0_0_7"/>
<dbReference type="Gene3D" id="1.10.10.60">
    <property type="entry name" value="Homeodomain-like"/>
    <property type="match status" value="1"/>
</dbReference>
<gene>
    <name evidence="4" type="ORF">A11Q_1065</name>
</gene>
<keyword evidence="1 2" id="KW-0238">DNA-binding</keyword>
<dbReference type="Proteomes" id="UP000012040">
    <property type="component" value="Chromosome"/>
</dbReference>
<dbReference type="RefSeq" id="WP_015469771.1">
    <property type="nucleotide sequence ID" value="NC_020813.1"/>
</dbReference>
<protein>
    <recommendedName>
        <fullName evidence="3">HTH tetR-type domain-containing protein</fullName>
    </recommendedName>
</protein>
<dbReference type="eggNOG" id="COG1309">
    <property type="taxonomic scope" value="Bacteria"/>
</dbReference>
<reference evidence="4 5" key="1">
    <citation type="journal article" date="2013" name="ISME J.">
        <title>By their genes ye shall know them: genomic signatures of predatory bacteria.</title>
        <authorList>
            <person name="Pasternak Z."/>
            <person name="Pietrokovski S."/>
            <person name="Rotem O."/>
            <person name="Gophna U."/>
            <person name="Lurie-Weinberger M.N."/>
            <person name="Jurkevitch E."/>
        </authorList>
    </citation>
    <scope>NUCLEOTIDE SEQUENCE [LARGE SCALE GENOMIC DNA]</scope>
    <source>
        <strain evidence="4 5">JSS</strain>
    </source>
</reference>
<dbReference type="PANTHER" id="PTHR30328">
    <property type="entry name" value="TRANSCRIPTIONAL REPRESSOR"/>
    <property type="match status" value="1"/>
</dbReference>
<dbReference type="PATRIC" id="fig|1184267.3.peg.1078"/>
<evidence type="ECO:0000313" key="4">
    <source>
        <dbReference type="EMBL" id="AGH95281.1"/>
    </source>
</evidence>
<evidence type="ECO:0000259" key="3">
    <source>
        <dbReference type="PROSITE" id="PS50977"/>
    </source>
</evidence>
<dbReference type="Pfam" id="PF00440">
    <property type="entry name" value="TetR_N"/>
    <property type="match status" value="1"/>
</dbReference>
<dbReference type="InterPro" id="IPR050109">
    <property type="entry name" value="HTH-type_TetR-like_transc_reg"/>
</dbReference>
<dbReference type="Gene3D" id="1.10.357.10">
    <property type="entry name" value="Tetracycline Repressor, domain 2"/>
    <property type="match status" value="1"/>
</dbReference>
<evidence type="ECO:0000256" key="1">
    <source>
        <dbReference type="ARBA" id="ARBA00023125"/>
    </source>
</evidence>
<dbReference type="KEGG" id="bex:A11Q_1065"/>
<dbReference type="InterPro" id="IPR036271">
    <property type="entry name" value="Tet_transcr_reg_TetR-rel_C_sf"/>
</dbReference>